<protein>
    <submittedName>
        <fullName evidence="2">Helix-turn-helix transcriptional regulator</fullName>
    </submittedName>
</protein>
<feature type="compositionally biased region" description="Pro residues" evidence="1">
    <location>
        <begin position="113"/>
        <end position="124"/>
    </location>
</feature>
<reference evidence="2 3" key="1">
    <citation type="submission" date="2020-11" db="EMBL/GenBank/DDBJ databases">
        <title>Pseudonocardia abyssalis sp. nov. and Pseudonocardia oceani sp. nov., description and phylogenomic analysis of two novel actinomycetes isolated from the deep Southern Ocean.</title>
        <authorList>
            <person name="Parra J."/>
        </authorList>
    </citation>
    <scope>NUCLEOTIDE SEQUENCE [LARGE SCALE GENOMIC DNA]</scope>
    <source>
        <strain evidence="3">KRD185</strain>
    </source>
</reference>
<accession>A0ABS6U4P0</accession>
<gene>
    <name evidence="2" type="ORF">I4I82_05865</name>
</gene>
<organism evidence="2 3">
    <name type="scientific">Pseudonocardia oceani</name>
    <dbReference type="NCBI Taxonomy" id="2792013"/>
    <lineage>
        <taxon>Bacteria</taxon>
        <taxon>Bacillati</taxon>
        <taxon>Actinomycetota</taxon>
        <taxon>Actinomycetes</taxon>
        <taxon>Pseudonocardiales</taxon>
        <taxon>Pseudonocardiaceae</taxon>
        <taxon>Pseudonocardia</taxon>
    </lineage>
</organism>
<evidence type="ECO:0000313" key="3">
    <source>
        <dbReference type="Proteomes" id="UP000694300"/>
    </source>
</evidence>
<feature type="region of interest" description="Disordered" evidence="1">
    <location>
        <begin position="106"/>
        <end position="134"/>
    </location>
</feature>
<keyword evidence="3" id="KW-1185">Reference proteome</keyword>
<comment type="caution">
    <text evidence="2">The sequence shown here is derived from an EMBL/GenBank/DDBJ whole genome shotgun (WGS) entry which is preliminary data.</text>
</comment>
<evidence type="ECO:0000256" key="1">
    <source>
        <dbReference type="SAM" id="MobiDB-lite"/>
    </source>
</evidence>
<evidence type="ECO:0000313" key="2">
    <source>
        <dbReference type="EMBL" id="MBW0127206.1"/>
    </source>
</evidence>
<dbReference type="Proteomes" id="UP000694300">
    <property type="component" value="Unassembled WGS sequence"/>
</dbReference>
<dbReference type="InterPro" id="IPR001387">
    <property type="entry name" value="Cro/C1-type_HTH"/>
</dbReference>
<dbReference type="RefSeq" id="WP_218595419.1">
    <property type="nucleotide sequence ID" value="NZ_JADQDF010000001.1"/>
</dbReference>
<name>A0ABS6U4P0_9PSEU</name>
<dbReference type="EMBL" id="JADQDF010000001">
    <property type="protein sequence ID" value="MBW0127206.1"/>
    <property type="molecule type" value="Genomic_DNA"/>
</dbReference>
<sequence>MTGADDFAANRARQAALYGAPLGDRVRGLVTVLGISQARLARTLGMSPAMLSQLASGRRVKIGSPAVLARLQMLDHRCAAVTAPLPPHAVEALLAEVARAQLRWSPAAAGAPAPRPRPPAPGPGPSRGSAADALRRVAAPARLAAAAAALGPGFPELAEVLRQAAGRPG</sequence>
<proteinExistence type="predicted"/>
<dbReference type="CDD" id="cd00093">
    <property type="entry name" value="HTH_XRE"/>
    <property type="match status" value="1"/>
</dbReference>